<dbReference type="InterPro" id="IPR018046">
    <property type="entry name" value="Pili_assmbl_chaperone_CS"/>
</dbReference>
<keyword evidence="5 7" id="KW-0143">Chaperone</keyword>
<keyword evidence="6" id="KW-0393">Immunoglobulin domain</keyword>
<evidence type="ECO:0000256" key="7">
    <source>
        <dbReference type="RuleBase" id="RU003918"/>
    </source>
</evidence>
<evidence type="ECO:0000256" key="8">
    <source>
        <dbReference type="SAM" id="SignalP"/>
    </source>
</evidence>
<dbReference type="PANTHER" id="PTHR30251:SF2">
    <property type="entry name" value="FIMBRIAL CHAPERONE YADV-RELATED"/>
    <property type="match status" value="1"/>
</dbReference>
<dbReference type="Proteomes" id="UP000533429">
    <property type="component" value="Unassembled WGS sequence"/>
</dbReference>
<dbReference type="InterPro" id="IPR013783">
    <property type="entry name" value="Ig-like_fold"/>
</dbReference>
<dbReference type="PRINTS" id="PR00969">
    <property type="entry name" value="CHAPERONPILI"/>
</dbReference>
<protein>
    <submittedName>
        <fullName evidence="10">Fimbria/pilus periplasmic chaperone</fullName>
    </submittedName>
</protein>
<sequence length="239" mass="26879">MKSKVFILAILLSGLFAQSASAALALDATRYVYEGNKVAISATVNSETEHEFGGQVWVDNIIEKDTRPTFIATPSFFKIKAKGHQVFRIMKVSDHMPQDKESVYWLNLQEIPPKLKGSGISMAIRTRVKLFYRPEKLIEGRANAEQNMTIEHLPGKQFLVNSTPYIFAIGSILDVNDKPITFTKKEQDTLAMFMPGDKVNITGFKVKSVFALNDFGNMSHFVLNNNDQVGNILKKNKYI</sequence>
<feature type="chain" id="PRO_5032873639" evidence="8">
    <location>
        <begin position="23"/>
        <end position="239"/>
    </location>
</feature>
<dbReference type="InterPro" id="IPR001829">
    <property type="entry name" value="Pili_assmbl_chaperone_bac"/>
</dbReference>
<reference evidence="10 11" key="1">
    <citation type="submission" date="2020-06" db="EMBL/GenBank/DDBJ databases">
        <title>Photobacterium damselae subsp. damselae comparative genomics.</title>
        <authorList>
            <person name="Osorio C.R."/>
        </authorList>
    </citation>
    <scope>NUCLEOTIDE SEQUENCE [LARGE SCALE GENOMIC DNA]</scope>
    <source>
        <strain evidence="10 11">TW250/03</strain>
    </source>
</reference>
<evidence type="ECO:0000256" key="3">
    <source>
        <dbReference type="ARBA" id="ARBA00022729"/>
    </source>
</evidence>
<proteinExistence type="inferred from homology"/>
<evidence type="ECO:0000313" key="10">
    <source>
        <dbReference type="EMBL" id="NVP00137.1"/>
    </source>
</evidence>
<dbReference type="GO" id="GO:0030288">
    <property type="term" value="C:outer membrane-bounded periplasmic space"/>
    <property type="evidence" value="ECO:0007669"/>
    <property type="project" value="InterPro"/>
</dbReference>
<comment type="similarity">
    <text evidence="2 7">Belongs to the periplasmic pilus chaperone family.</text>
</comment>
<dbReference type="RefSeq" id="WP_171027632.1">
    <property type="nucleotide sequence ID" value="NZ_JABWTP010000125.1"/>
</dbReference>
<dbReference type="Gene3D" id="2.60.40.10">
    <property type="entry name" value="Immunoglobulins"/>
    <property type="match status" value="2"/>
</dbReference>
<dbReference type="PROSITE" id="PS00635">
    <property type="entry name" value="PILI_CHAPERONE"/>
    <property type="match status" value="1"/>
</dbReference>
<dbReference type="PANTHER" id="PTHR30251">
    <property type="entry name" value="PILUS ASSEMBLY CHAPERONE"/>
    <property type="match status" value="1"/>
</dbReference>
<feature type="signal peptide" evidence="8">
    <location>
        <begin position="1"/>
        <end position="22"/>
    </location>
</feature>
<evidence type="ECO:0000259" key="9">
    <source>
        <dbReference type="Pfam" id="PF00345"/>
    </source>
</evidence>
<feature type="domain" description="Pili assembly chaperone N-terminal" evidence="9">
    <location>
        <begin position="24"/>
        <end position="137"/>
    </location>
</feature>
<dbReference type="InterPro" id="IPR016147">
    <property type="entry name" value="Pili_assmbl_chaperone_N"/>
</dbReference>
<evidence type="ECO:0000256" key="6">
    <source>
        <dbReference type="ARBA" id="ARBA00023319"/>
    </source>
</evidence>
<dbReference type="SUPFAM" id="SSF49584">
    <property type="entry name" value="Periplasmic chaperone C-domain"/>
    <property type="match status" value="1"/>
</dbReference>
<dbReference type="InterPro" id="IPR008962">
    <property type="entry name" value="PapD-like_sf"/>
</dbReference>
<keyword evidence="4" id="KW-0574">Periplasm</keyword>
<dbReference type="SUPFAM" id="SSF49354">
    <property type="entry name" value="PapD-like"/>
    <property type="match status" value="1"/>
</dbReference>
<dbReference type="InterPro" id="IPR050643">
    <property type="entry name" value="Periplasmic_pilus_chap"/>
</dbReference>
<comment type="caution">
    <text evidence="10">The sequence shown here is derived from an EMBL/GenBank/DDBJ whole genome shotgun (WGS) entry which is preliminary data.</text>
</comment>
<evidence type="ECO:0000256" key="2">
    <source>
        <dbReference type="ARBA" id="ARBA00007399"/>
    </source>
</evidence>
<dbReference type="InterPro" id="IPR036316">
    <property type="entry name" value="Pili_assmbl_chap_C_dom_sf"/>
</dbReference>
<dbReference type="Pfam" id="PF00345">
    <property type="entry name" value="PapD_N"/>
    <property type="match status" value="1"/>
</dbReference>
<dbReference type="EMBL" id="JABXOR010000499">
    <property type="protein sequence ID" value="NVP00137.1"/>
    <property type="molecule type" value="Genomic_DNA"/>
</dbReference>
<evidence type="ECO:0000313" key="11">
    <source>
        <dbReference type="Proteomes" id="UP000533429"/>
    </source>
</evidence>
<gene>
    <name evidence="10" type="ORF">HWA77_07945</name>
</gene>
<accession>A0A850QKL5</accession>
<keyword evidence="3 8" id="KW-0732">Signal</keyword>
<evidence type="ECO:0000256" key="5">
    <source>
        <dbReference type="ARBA" id="ARBA00023186"/>
    </source>
</evidence>
<dbReference type="AlphaFoldDB" id="A0A850QKL5"/>
<evidence type="ECO:0000256" key="1">
    <source>
        <dbReference type="ARBA" id="ARBA00004418"/>
    </source>
</evidence>
<comment type="subcellular location">
    <subcellularLocation>
        <location evidence="1 7">Periplasm</location>
    </subcellularLocation>
</comment>
<evidence type="ECO:0000256" key="4">
    <source>
        <dbReference type="ARBA" id="ARBA00022764"/>
    </source>
</evidence>
<organism evidence="10 11">
    <name type="scientific">Photobacterium damselae subsp. damselae</name>
    <name type="common">Listonella damsela</name>
    <dbReference type="NCBI Taxonomy" id="85581"/>
    <lineage>
        <taxon>Bacteria</taxon>
        <taxon>Pseudomonadati</taxon>
        <taxon>Pseudomonadota</taxon>
        <taxon>Gammaproteobacteria</taxon>
        <taxon>Vibrionales</taxon>
        <taxon>Vibrionaceae</taxon>
        <taxon>Photobacterium</taxon>
    </lineage>
</organism>
<dbReference type="GO" id="GO:0071555">
    <property type="term" value="P:cell wall organization"/>
    <property type="evidence" value="ECO:0007669"/>
    <property type="project" value="InterPro"/>
</dbReference>
<name>A0A850QKL5_PHODD</name>